<evidence type="ECO:0000313" key="1">
    <source>
        <dbReference type="EMBL" id="KAF9459867.1"/>
    </source>
</evidence>
<keyword evidence="2" id="KW-1185">Reference proteome</keyword>
<sequence length="172" mass="19314">MPPTSLPHGGFGQTDGPPTILPVRNDSLIMLCISVRGYPNNALGTMLQSLTLPELQGFKLTLHEHPEVNFTVDFTPRVGECLRGLISQKSFRILSLGDVRMDTDTLIQLLSSTPNLEKLALDARHIHVNAIYKSYASKVEIIQAIFSQISQSSYSPSQRKIWQKILFYFAQW</sequence>
<dbReference type="EMBL" id="MU150309">
    <property type="protein sequence ID" value="KAF9459867.1"/>
    <property type="molecule type" value="Genomic_DNA"/>
</dbReference>
<dbReference type="Proteomes" id="UP000807353">
    <property type="component" value="Unassembled WGS sequence"/>
</dbReference>
<reference evidence="1" key="1">
    <citation type="submission" date="2020-11" db="EMBL/GenBank/DDBJ databases">
        <authorList>
            <consortium name="DOE Joint Genome Institute"/>
            <person name="Ahrendt S."/>
            <person name="Riley R."/>
            <person name="Andreopoulos W."/>
            <person name="Labutti K."/>
            <person name="Pangilinan J."/>
            <person name="Ruiz-Duenas F.J."/>
            <person name="Barrasa J.M."/>
            <person name="Sanchez-Garcia M."/>
            <person name="Camarero S."/>
            <person name="Miyauchi S."/>
            <person name="Serrano A."/>
            <person name="Linde D."/>
            <person name="Babiker R."/>
            <person name="Drula E."/>
            <person name="Ayuso-Fernandez I."/>
            <person name="Pacheco R."/>
            <person name="Padilla G."/>
            <person name="Ferreira P."/>
            <person name="Barriuso J."/>
            <person name="Kellner H."/>
            <person name="Castanera R."/>
            <person name="Alfaro M."/>
            <person name="Ramirez L."/>
            <person name="Pisabarro A.G."/>
            <person name="Kuo A."/>
            <person name="Tritt A."/>
            <person name="Lipzen A."/>
            <person name="He G."/>
            <person name="Yan M."/>
            <person name="Ng V."/>
            <person name="Cullen D."/>
            <person name="Martin F."/>
            <person name="Rosso M.-N."/>
            <person name="Henrissat B."/>
            <person name="Hibbett D."/>
            <person name="Martinez A.T."/>
            <person name="Grigoriev I.V."/>
        </authorList>
    </citation>
    <scope>NUCLEOTIDE SEQUENCE</scope>
    <source>
        <strain evidence="1">CBS 247.69</strain>
    </source>
</reference>
<evidence type="ECO:0000313" key="2">
    <source>
        <dbReference type="Proteomes" id="UP000807353"/>
    </source>
</evidence>
<accession>A0A9P5Y085</accession>
<comment type="caution">
    <text evidence="1">The sequence shown here is derived from an EMBL/GenBank/DDBJ whole genome shotgun (WGS) entry which is preliminary data.</text>
</comment>
<protein>
    <submittedName>
        <fullName evidence="1">Uncharacterized protein</fullName>
    </submittedName>
</protein>
<gene>
    <name evidence="1" type="ORF">BDZ94DRAFT_1267290</name>
</gene>
<dbReference type="AlphaFoldDB" id="A0A9P5Y085"/>
<organism evidence="1 2">
    <name type="scientific">Collybia nuda</name>
    <dbReference type="NCBI Taxonomy" id="64659"/>
    <lineage>
        <taxon>Eukaryota</taxon>
        <taxon>Fungi</taxon>
        <taxon>Dikarya</taxon>
        <taxon>Basidiomycota</taxon>
        <taxon>Agaricomycotina</taxon>
        <taxon>Agaricomycetes</taxon>
        <taxon>Agaricomycetidae</taxon>
        <taxon>Agaricales</taxon>
        <taxon>Tricholomatineae</taxon>
        <taxon>Clitocybaceae</taxon>
        <taxon>Collybia</taxon>
    </lineage>
</organism>
<proteinExistence type="predicted"/>
<name>A0A9P5Y085_9AGAR</name>